<dbReference type="EMBL" id="QPIZ01000004">
    <property type="protein sequence ID" value="RCW38423.1"/>
    <property type="molecule type" value="Genomic_DNA"/>
</dbReference>
<evidence type="ECO:0000256" key="3">
    <source>
        <dbReference type="ARBA" id="ARBA00022490"/>
    </source>
</evidence>
<feature type="domain" description="Ribosomal RNA small subunit methyltransferase E PUA-like" evidence="12">
    <location>
        <begin position="16"/>
        <end position="62"/>
    </location>
</feature>
<dbReference type="SUPFAM" id="SSF88697">
    <property type="entry name" value="PUA domain-like"/>
    <property type="match status" value="1"/>
</dbReference>
<dbReference type="SUPFAM" id="SSF75217">
    <property type="entry name" value="alpha/beta knot"/>
    <property type="match status" value="1"/>
</dbReference>
<evidence type="ECO:0000256" key="5">
    <source>
        <dbReference type="ARBA" id="ARBA00022603"/>
    </source>
</evidence>
<dbReference type="PANTHER" id="PTHR30027:SF3">
    <property type="entry name" value="16S RRNA (URACIL(1498)-N(3))-METHYLTRANSFERASE"/>
    <property type="match status" value="1"/>
</dbReference>
<keyword evidence="6 10" id="KW-0808">Transferase</keyword>
<dbReference type="Pfam" id="PF20260">
    <property type="entry name" value="PUA_4"/>
    <property type="match status" value="1"/>
</dbReference>
<dbReference type="AlphaFoldDB" id="A0A2T0XN10"/>
<dbReference type="STRING" id="1168289.GCA_000259075_00002"/>
<feature type="domain" description="Ribosomal RNA small subunit methyltransferase E methyltransferase" evidence="11">
    <location>
        <begin position="74"/>
        <end position="229"/>
    </location>
</feature>
<dbReference type="GO" id="GO:0070475">
    <property type="term" value="P:rRNA base methylation"/>
    <property type="evidence" value="ECO:0007669"/>
    <property type="project" value="TreeGrafter"/>
</dbReference>
<evidence type="ECO:0000259" key="12">
    <source>
        <dbReference type="Pfam" id="PF20260"/>
    </source>
</evidence>
<dbReference type="Pfam" id="PF04452">
    <property type="entry name" value="Methyltrans_RNA"/>
    <property type="match status" value="1"/>
</dbReference>
<evidence type="ECO:0000256" key="1">
    <source>
        <dbReference type="ARBA" id="ARBA00004496"/>
    </source>
</evidence>
<evidence type="ECO:0000313" key="13">
    <source>
        <dbReference type="EMBL" id="RCW38423.1"/>
    </source>
</evidence>
<dbReference type="RefSeq" id="WP_106152812.1">
    <property type="nucleotide sequence ID" value="NZ_PVTS01000006.1"/>
</dbReference>
<proteinExistence type="inferred from homology"/>
<comment type="similarity">
    <text evidence="2 10">Belongs to the RNA methyltransferase RsmE family.</text>
</comment>
<dbReference type="NCBIfam" id="NF008702">
    <property type="entry name" value="PRK11713.6-1"/>
    <property type="match status" value="1"/>
</dbReference>
<dbReference type="PANTHER" id="PTHR30027">
    <property type="entry name" value="RIBOSOMAL RNA SMALL SUBUNIT METHYLTRANSFERASE E"/>
    <property type="match status" value="1"/>
</dbReference>
<protein>
    <recommendedName>
        <fullName evidence="10">Ribosomal RNA small subunit methyltransferase E</fullName>
        <ecNumber evidence="10">2.1.1.193</ecNumber>
    </recommendedName>
</protein>
<evidence type="ECO:0000256" key="6">
    <source>
        <dbReference type="ARBA" id="ARBA00022679"/>
    </source>
</evidence>
<dbReference type="InterPro" id="IPR046886">
    <property type="entry name" value="RsmE_MTase_dom"/>
</dbReference>
<dbReference type="InterPro" id="IPR029026">
    <property type="entry name" value="tRNA_m1G_MTases_N"/>
</dbReference>
<keyword evidence="4 10" id="KW-0698">rRNA processing</keyword>
<dbReference type="Gene3D" id="3.40.1280.10">
    <property type="match status" value="1"/>
</dbReference>
<dbReference type="PIRSF" id="PIRSF015601">
    <property type="entry name" value="MTase_slr0722"/>
    <property type="match status" value="1"/>
</dbReference>
<dbReference type="Proteomes" id="UP000252733">
    <property type="component" value="Unassembled WGS sequence"/>
</dbReference>
<organism evidence="13 14">
    <name type="scientific">Marinilabilia salmonicolor</name>
    <dbReference type="NCBI Taxonomy" id="989"/>
    <lineage>
        <taxon>Bacteria</taxon>
        <taxon>Pseudomonadati</taxon>
        <taxon>Bacteroidota</taxon>
        <taxon>Bacteroidia</taxon>
        <taxon>Marinilabiliales</taxon>
        <taxon>Marinilabiliaceae</taxon>
        <taxon>Marinilabilia</taxon>
    </lineage>
</organism>
<evidence type="ECO:0000256" key="2">
    <source>
        <dbReference type="ARBA" id="ARBA00005528"/>
    </source>
</evidence>
<keyword evidence="7 10" id="KW-0949">S-adenosyl-L-methionine</keyword>
<evidence type="ECO:0000256" key="9">
    <source>
        <dbReference type="ARBA" id="ARBA00047944"/>
    </source>
</evidence>
<name>A0A2T0XN10_9BACT</name>
<keyword evidence="14" id="KW-1185">Reference proteome</keyword>
<reference evidence="13 14" key="1">
    <citation type="submission" date="2018-07" db="EMBL/GenBank/DDBJ databases">
        <title>Freshwater and sediment microbial communities from various areas in North America, analyzing microbe dynamics in response to fracking.</title>
        <authorList>
            <person name="Lamendella R."/>
        </authorList>
    </citation>
    <scope>NUCLEOTIDE SEQUENCE [LARGE SCALE GENOMIC DNA]</scope>
    <source>
        <strain evidence="13 14">160A</strain>
    </source>
</reference>
<dbReference type="InterPro" id="IPR006700">
    <property type="entry name" value="RsmE"/>
</dbReference>
<keyword evidence="5 10" id="KW-0489">Methyltransferase</keyword>
<keyword evidence="3 10" id="KW-0963">Cytoplasm</keyword>
<evidence type="ECO:0000256" key="10">
    <source>
        <dbReference type="PIRNR" id="PIRNR015601"/>
    </source>
</evidence>
<dbReference type="NCBIfam" id="TIGR00046">
    <property type="entry name" value="RsmE family RNA methyltransferase"/>
    <property type="match status" value="1"/>
</dbReference>
<evidence type="ECO:0000313" key="14">
    <source>
        <dbReference type="Proteomes" id="UP000252733"/>
    </source>
</evidence>
<comment type="subcellular location">
    <subcellularLocation>
        <location evidence="1 10">Cytoplasm</location>
    </subcellularLocation>
</comment>
<evidence type="ECO:0000256" key="4">
    <source>
        <dbReference type="ARBA" id="ARBA00022552"/>
    </source>
</evidence>
<dbReference type="Gene3D" id="2.40.240.20">
    <property type="entry name" value="Hypothetical PUA domain-like, domain 1"/>
    <property type="match status" value="1"/>
</dbReference>
<accession>A0A2T0XN10</accession>
<dbReference type="GO" id="GO:0070042">
    <property type="term" value="F:rRNA (uridine-N3-)-methyltransferase activity"/>
    <property type="evidence" value="ECO:0007669"/>
    <property type="project" value="TreeGrafter"/>
</dbReference>
<dbReference type="GO" id="GO:0005737">
    <property type="term" value="C:cytoplasm"/>
    <property type="evidence" value="ECO:0007669"/>
    <property type="project" value="UniProtKB-SubCell"/>
</dbReference>
<comment type="catalytic activity">
    <reaction evidence="9 10">
        <text>uridine(1498) in 16S rRNA + S-adenosyl-L-methionine = N(3)-methyluridine(1498) in 16S rRNA + S-adenosyl-L-homocysteine + H(+)</text>
        <dbReference type="Rhea" id="RHEA:42920"/>
        <dbReference type="Rhea" id="RHEA-COMP:10283"/>
        <dbReference type="Rhea" id="RHEA-COMP:10284"/>
        <dbReference type="ChEBI" id="CHEBI:15378"/>
        <dbReference type="ChEBI" id="CHEBI:57856"/>
        <dbReference type="ChEBI" id="CHEBI:59789"/>
        <dbReference type="ChEBI" id="CHEBI:65315"/>
        <dbReference type="ChEBI" id="CHEBI:74502"/>
        <dbReference type="EC" id="2.1.1.193"/>
    </reaction>
</comment>
<dbReference type="InterPro" id="IPR015947">
    <property type="entry name" value="PUA-like_sf"/>
</dbReference>
<dbReference type="CDD" id="cd18084">
    <property type="entry name" value="RsmE-like"/>
    <property type="match status" value="1"/>
</dbReference>
<sequence length="238" mass="26781">MQIFYEPEILTNGGVLNEEESKHCIKVLRHKAGDQIHVINGRGTRVLGTITEASPKACSIKIDQTETAEPDAPACHIAIAPTKSIDRFEWFLEKSTELGVDKVTPLLCHQSERRQIKLPRLERVITAATKQCLRLWRPEIDELTNIKKFLEADHPGKYKFIAHCMEGERRELISELTKNSAKEDVLILIGPEGDFSPEEVNMAVKNGFVPVVMGKNRLRTETAGIAACLSVKMAEYYK</sequence>
<dbReference type="EC" id="2.1.1.193" evidence="10"/>
<dbReference type="OrthoDB" id="9815641at2"/>
<evidence type="ECO:0000256" key="8">
    <source>
        <dbReference type="ARBA" id="ARBA00025699"/>
    </source>
</evidence>
<dbReference type="InterPro" id="IPR046887">
    <property type="entry name" value="RsmE_PUA-like"/>
</dbReference>
<comment type="caution">
    <text evidence="13">The sequence shown here is derived from an EMBL/GenBank/DDBJ whole genome shotgun (WGS) entry which is preliminary data.</text>
</comment>
<dbReference type="InterPro" id="IPR029028">
    <property type="entry name" value="Alpha/beta_knot_MTases"/>
</dbReference>
<evidence type="ECO:0000256" key="7">
    <source>
        <dbReference type="ARBA" id="ARBA00022691"/>
    </source>
</evidence>
<gene>
    <name evidence="13" type="ORF">DFO77_104181</name>
</gene>
<evidence type="ECO:0000259" key="11">
    <source>
        <dbReference type="Pfam" id="PF04452"/>
    </source>
</evidence>
<comment type="function">
    <text evidence="8 10">Specifically methylates the N3 position of the uracil ring of uridine 1498 (m3U1498) in 16S rRNA. Acts on the fully assembled 30S ribosomal subunit.</text>
</comment>